<name>A0A841CWY5_PLAVE</name>
<feature type="domain" description="FAD-binding" evidence="3">
    <location>
        <begin position="6"/>
        <end position="360"/>
    </location>
</feature>
<dbReference type="SUPFAM" id="SSF51905">
    <property type="entry name" value="FAD/NAD(P)-binding domain"/>
    <property type="match status" value="1"/>
</dbReference>
<dbReference type="InterPro" id="IPR002938">
    <property type="entry name" value="FAD-bd"/>
</dbReference>
<sequence>MTHSRFDVAILGSGIAGSVLGAILAKNGASVLLVDGGVHPRFAVGESTTLYTLNMFRVLAERYGVPELANFLTTDACYEHIGPTFGTKRNFGFMIHREGEEPDPREVNQFSPPSLKLQTSHLHRQDSDTYLFHTAIKYGCVARQGLRVTGVNLGDDEVEITGQGGERFTARYLVDASGFRSPLATQLGLRAEPSALKHHSRSLFTHMLDVRPTDECLDMPQSEMPPIPWEQGTMHHLIERGWFWIIPFNNDPRSKNPLVSVGLTFDERVYPKPSDMTPEEEFHHHVSRYPVLERIFADAKTVRPWVSTDRIQYTSTKTVGHRWCLMSHAAGFIDPLYSRGLTNTGEVINSLAWRLLEALQEDDFSQERFAYIDELQSGLIKYNDEMVNCSFISFSDYELWNAVCRVWAAAEIPINLRFERFLDRYQASGDDNVFREMEKAPYPGSFVPDNAAYQELFAEMVRLCEAVDRSERDATEAGRELMKLVQESEAVLPFIGLDERDHRFIYPQPPSLMKLFGWLGTEGPEEMRYLATLPGGGHFPPGAPR</sequence>
<evidence type="ECO:0000256" key="1">
    <source>
        <dbReference type="ARBA" id="ARBA00023002"/>
    </source>
</evidence>
<proteinExistence type="inferred from homology"/>
<gene>
    <name evidence="4" type="ORF">FHS22_001692</name>
</gene>
<evidence type="ECO:0000259" key="3">
    <source>
        <dbReference type="Pfam" id="PF01494"/>
    </source>
</evidence>
<dbReference type="Proteomes" id="UP000562352">
    <property type="component" value="Unassembled WGS sequence"/>
</dbReference>
<accession>A0A841CWY5</accession>
<dbReference type="EMBL" id="JACHJJ010000004">
    <property type="protein sequence ID" value="MBB5962431.1"/>
    <property type="molecule type" value="Genomic_DNA"/>
</dbReference>
<dbReference type="EC" id="1.14.14.-" evidence="4"/>
<keyword evidence="5" id="KW-1185">Reference proteome</keyword>
<dbReference type="PANTHER" id="PTHR43747">
    <property type="entry name" value="FAD-BINDING PROTEIN"/>
    <property type="match status" value="1"/>
</dbReference>
<organism evidence="4 5">
    <name type="scientific">Planomonospora venezuelensis</name>
    <dbReference type="NCBI Taxonomy" id="1999"/>
    <lineage>
        <taxon>Bacteria</taxon>
        <taxon>Bacillati</taxon>
        <taxon>Actinomycetota</taxon>
        <taxon>Actinomycetes</taxon>
        <taxon>Streptosporangiales</taxon>
        <taxon>Streptosporangiaceae</taxon>
        <taxon>Planomonospora</taxon>
    </lineage>
</organism>
<dbReference type="InterPro" id="IPR050816">
    <property type="entry name" value="Flavin-dep_Halogenase_NPB"/>
</dbReference>
<dbReference type="PRINTS" id="PR00420">
    <property type="entry name" value="RNGMNOXGNASE"/>
</dbReference>
<evidence type="ECO:0000313" key="5">
    <source>
        <dbReference type="Proteomes" id="UP000562352"/>
    </source>
</evidence>
<evidence type="ECO:0000313" key="4">
    <source>
        <dbReference type="EMBL" id="MBB5962431.1"/>
    </source>
</evidence>
<comment type="similarity">
    <text evidence="2">Belongs to the flavin-dependent halogenase family. Bacterial tryptophan halogenase subfamily.</text>
</comment>
<dbReference type="InterPro" id="IPR036188">
    <property type="entry name" value="FAD/NAD-bd_sf"/>
</dbReference>
<reference evidence="4 5" key="1">
    <citation type="submission" date="2020-08" db="EMBL/GenBank/DDBJ databases">
        <title>Genomic Encyclopedia of Type Strains, Phase III (KMG-III): the genomes of soil and plant-associated and newly described type strains.</title>
        <authorList>
            <person name="Whitman W."/>
        </authorList>
    </citation>
    <scope>NUCLEOTIDE SEQUENCE [LARGE SCALE GENOMIC DNA]</scope>
    <source>
        <strain evidence="4 5">CECT 3303</strain>
    </source>
</reference>
<dbReference type="RefSeq" id="WP_184939892.1">
    <property type="nucleotide sequence ID" value="NZ_BAAAWZ010000001.1"/>
</dbReference>
<dbReference type="Pfam" id="PF01494">
    <property type="entry name" value="FAD_binding_3"/>
    <property type="match status" value="1"/>
</dbReference>
<dbReference type="Gene3D" id="3.50.50.60">
    <property type="entry name" value="FAD/NAD(P)-binding domain"/>
    <property type="match status" value="1"/>
</dbReference>
<dbReference type="PANTHER" id="PTHR43747:SF5">
    <property type="entry name" value="FAD-BINDING DOMAIN-CONTAINING PROTEIN"/>
    <property type="match status" value="1"/>
</dbReference>
<evidence type="ECO:0000256" key="2">
    <source>
        <dbReference type="ARBA" id="ARBA00038396"/>
    </source>
</evidence>
<comment type="caution">
    <text evidence="4">The sequence shown here is derived from an EMBL/GenBank/DDBJ whole genome shotgun (WGS) entry which is preliminary data.</text>
</comment>
<protein>
    <submittedName>
        <fullName evidence="4">FADH2 O2-dependent halogenase</fullName>
        <ecNumber evidence="4">1.14.14.-</ecNumber>
    </submittedName>
</protein>
<dbReference type="GO" id="GO:0071949">
    <property type="term" value="F:FAD binding"/>
    <property type="evidence" value="ECO:0007669"/>
    <property type="project" value="InterPro"/>
</dbReference>
<keyword evidence="1 4" id="KW-0560">Oxidoreductase</keyword>
<dbReference type="GO" id="GO:0016491">
    <property type="term" value="F:oxidoreductase activity"/>
    <property type="evidence" value="ECO:0007669"/>
    <property type="project" value="UniProtKB-KW"/>
</dbReference>
<dbReference type="AlphaFoldDB" id="A0A841CWY5"/>